<name>A0A6G0XCM5_APHCR</name>
<evidence type="ECO:0000313" key="1">
    <source>
        <dbReference type="EMBL" id="KAF0737871.1"/>
    </source>
</evidence>
<evidence type="ECO:0000313" key="2">
    <source>
        <dbReference type="Proteomes" id="UP000478052"/>
    </source>
</evidence>
<reference evidence="1 2" key="1">
    <citation type="submission" date="2019-08" db="EMBL/GenBank/DDBJ databases">
        <title>Whole genome of Aphis craccivora.</title>
        <authorList>
            <person name="Voronova N.V."/>
            <person name="Shulinski R.S."/>
            <person name="Bandarenka Y.V."/>
            <person name="Zhorov D.G."/>
            <person name="Warner D."/>
        </authorList>
    </citation>
    <scope>NUCLEOTIDE SEQUENCE [LARGE SCALE GENOMIC DNA]</scope>
    <source>
        <strain evidence="1">180601</strain>
        <tissue evidence="1">Whole Body</tissue>
    </source>
</reference>
<dbReference type="OrthoDB" id="6607069at2759"/>
<dbReference type="AlphaFoldDB" id="A0A6G0XCM5"/>
<sequence length="213" mass="25493">MEPQVENMLSEKNKMLFVIDDFKFYFQKLLCNDIEIWACCKRSCKAYIKLNSEHKVIFREINHHEKDDKQKLSRQRVYNNLKRKAIDDPFEKPSKILHRELLKGDISTWTINDTTRFRKNLHYARSSIYPKLPDTLIDLYIALDNLNIKTNRDEFFLFINNPENNIVAFTTHTNLKYLVVAKYCLLMVHLNVVPKCFTNYLQFTVLKIIIIRL</sequence>
<dbReference type="Gene3D" id="2.20.25.240">
    <property type="match status" value="1"/>
</dbReference>
<dbReference type="EMBL" id="VUJU01007944">
    <property type="protein sequence ID" value="KAF0737871.1"/>
    <property type="molecule type" value="Genomic_DNA"/>
</dbReference>
<proteinExistence type="predicted"/>
<keyword evidence="2" id="KW-1185">Reference proteome</keyword>
<comment type="caution">
    <text evidence="1">The sequence shown here is derived from an EMBL/GenBank/DDBJ whole genome shotgun (WGS) entry which is preliminary data.</text>
</comment>
<organism evidence="1 2">
    <name type="scientific">Aphis craccivora</name>
    <name type="common">Cowpea aphid</name>
    <dbReference type="NCBI Taxonomy" id="307492"/>
    <lineage>
        <taxon>Eukaryota</taxon>
        <taxon>Metazoa</taxon>
        <taxon>Ecdysozoa</taxon>
        <taxon>Arthropoda</taxon>
        <taxon>Hexapoda</taxon>
        <taxon>Insecta</taxon>
        <taxon>Pterygota</taxon>
        <taxon>Neoptera</taxon>
        <taxon>Paraneoptera</taxon>
        <taxon>Hemiptera</taxon>
        <taxon>Sternorrhyncha</taxon>
        <taxon>Aphidomorpha</taxon>
        <taxon>Aphidoidea</taxon>
        <taxon>Aphididae</taxon>
        <taxon>Aphidini</taxon>
        <taxon>Aphis</taxon>
        <taxon>Aphis</taxon>
    </lineage>
</organism>
<gene>
    <name evidence="1" type="ORF">FWK35_00032990</name>
</gene>
<dbReference type="Proteomes" id="UP000478052">
    <property type="component" value="Unassembled WGS sequence"/>
</dbReference>
<protein>
    <submittedName>
        <fullName evidence="1">Uncharacterized protein</fullName>
    </submittedName>
</protein>
<accession>A0A6G0XCM5</accession>